<dbReference type="SUPFAM" id="SSF56112">
    <property type="entry name" value="Protein kinase-like (PK-like)"/>
    <property type="match status" value="1"/>
</dbReference>
<dbReference type="InterPro" id="IPR000719">
    <property type="entry name" value="Prot_kinase_dom"/>
</dbReference>
<sequence>MEYSWNKFDPKTTTFGSWKKFKELETEAYGRGSVFLACNRSLRCITVKSASEHNHYASSWLEQEHGFLSQLIGIPYVIQCYGEDYSVENGHNVYNLLLEYAPGGTLRDLIKSRYYDQGLSLPETHVAVYARMLLRGLAGIHGKGIVHCNLKPETILEFPAIYGGELINDLVIADFASARKVSENHLPVMTTGTTRLYASPELVSSGQFGTYTDIWSFGCIVHEMMTGKPFLWNNDIALIDQIPQGNNNDNIDLTSSWRFSNTGEAGVDFLRRCLERDPERRWSAKELLLHPFIIKNLKIMSETCGVDFEEIDRKNCLRTTANPFGNGWVSRNLFSEPAMDVEVLQQQRPTAAHPLLDLLQQPPQQPRAAAHTGI</sequence>
<dbReference type="PANTHER" id="PTHR48011">
    <property type="entry name" value="CCR4-NOT TRANSCRIPTIONAL COMPLEX SUBUNIT CAF120-RELATED"/>
    <property type="match status" value="1"/>
</dbReference>
<dbReference type="Gene3D" id="1.10.510.10">
    <property type="entry name" value="Transferase(Phosphotransferase) domain 1"/>
    <property type="match status" value="1"/>
</dbReference>
<dbReference type="InterPro" id="IPR011009">
    <property type="entry name" value="Kinase-like_dom_sf"/>
</dbReference>
<dbReference type="PANTHER" id="PTHR48011:SF18">
    <property type="entry name" value="MITOGEN-ACTIVATED PROTEIN KINASE KINASE KINASE 19-RELATED"/>
    <property type="match status" value="1"/>
</dbReference>
<evidence type="ECO:0000313" key="2">
    <source>
        <dbReference type="EMBL" id="CAI9098863.1"/>
    </source>
</evidence>
<dbReference type="GO" id="GO:0004672">
    <property type="term" value="F:protein kinase activity"/>
    <property type="evidence" value="ECO:0007669"/>
    <property type="project" value="InterPro"/>
</dbReference>
<dbReference type="Proteomes" id="UP001161247">
    <property type="component" value="Chromosome 3"/>
</dbReference>
<dbReference type="AlphaFoldDB" id="A0AAV1CWG2"/>
<keyword evidence="3" id="KW-1185">Reference proteome</keyword>
<gene>
    <name evidence="2" type="ORF">OLC1_LOCUS8978</name>
</gene>
<dbReference type="EMBL" id="OX459120">
    <property type="protein sequence ID" value="CAI9098863.1"/>
    <property type="molecule type" value="Genomic_DNA"/>
</dbReference>
<evidence type="ECO:0000259" key="1">
    <source>
        <dbReference type="PROSITE" id="PS50011"/>
    </source>
</evidence>
<dbReference type="Pfam" id="PF00069">
    <property type="entry name" value="Pkinase"/>
    <property type="match status" value="1"/>
</dbReference>
<dbReference type="GO" id="GO:0005524">
    <property type="term" value="F:ATP binding"/>
    <property type="evidence" value="ECO:0007669"/>
    <property type="project" value="InterPro"/>
</dbReference>
<proteinExistence type="predicted"/>
<organism evidence="2 3">
    <name type="scientific">Oldenlandia corymbosa var. corymbosa</name>
    <dbReference type="NCBI Taxonomy" id="529605"/>
    <lineage>
        <taxon>Eukaryota</taxon>
        <taxon>Viridiplantae</taxon>
        <taxon>Streptophyta</taxon>
        <taxon>Embryophyta</taxon>
        <taxon>Tracheophyta</taxon>
        <taxon>Spermatophyta</taxon>
        <taxon>Magnoliopsida</taxon>
        <taxon>eudicotyledons</taxon>
        <taxon>Gunneridae</taxon>
        <taxon>Pentapetalae</taxon>
        <taxon>asterids</taxon>
        <taxon>lamiids</taxon>
        <taxon>Gentianales</taxon>
        <taxon>Rubiaceae</taxon>
        <taxon>Rubioideae</taxon>
        <taxon>Spermacoceae</taxon>
        <taxon>Hedyotis-Oldenlandia complex</taxon>
        <taxon>Oldenlandia</taxon>
    </lineage>
</organism>
<dbReference type="InterPro" id="IPR052751">
    <property type="entry name" value="Plant_MAPKKK"/>
</dbReference>
<dbReference type="PROSITE" id="PS50011">
    <property type="entry name" value="PROTEIN_KINASE_DOM"/>
    <property type="match status" value="1"/>
</dbReference>
<protein>
    <submittedName>
        <fullName evidence="2">OLC1v1035589C1</fullName>
    </submittedName>
</protein>
<dbReference type="GO" id="GO:0007165">
    <property type="term" value="P:signal transduction"/>
    <property type="evidence" value="ECO:0007669"/>
    <property type="project" value="TreeGrafter"/>
</dbReference>
<accession>A0AAV1CWG2</accession>
<feature type="domain" description="Protein kinase" evidence="1">
    <location>
        <begin position="21"/>
        <end position="293"/>
    </location>
</feature>
<evidence type="ECO:0000313" key="3">
    <source>
        <dbReference type="Proteomes" id="UP001161247"/>
    </source>
</evidence>
<name>A0AAV1CWG2_OLDCO</name>
<reference evidence="2" key="1">
    <citation type="submission" date="2023-03" db="EMBL/GenBank/DDBJ databases">
        <authorList>
            <person name="Julca I."/>
        </authorList>
    </citation>
    <scope>NUCLEOTIDE SEQUENCE</scope>
</reference>